<dbReference type="PROSITE" id="PS50112">
    <property type="entry name" value="PAS"/>
    <property type="match status" value="1"/>
</dbReference>
<feature type="region of interest" description="Disordered" evidence="9">
    <location>
        <begin position="1013"/>
        <end position="1039"/>
    </location>
</feature>
<evidence type="ECO:0000256" key="4">
    <source>
        <dbReference type="ARBA" id="ARBA00023125"/>
    </source>
</evidence>
<evidence type="ECO:0000256" key="1">
    <source>
        <dbReference type="ARBA" id="ARBA00022737"/>
    </source>
</evidence>
<dbReference type="Pfam" id="PF14598">
    <property type="entry name" value="PAS_11"/>
    <property type="match status" value="1"/>
</dbReference>
<proteinExistence type="predicted"/>
<dbReference type="GO" id="GO:0045944">
    <property type="term" value="P:positive regulation of transcription by RNA polymerase II"/>
    <property type="evidence" value="ECO:0007669"/>
    <property type="project" value="UniProtKB-ARBA"/>
</dbReference>
<dbReference type="STRING" id="7234.B4H2A6"/>
<evidence type="ECO:0000256" key="7">
    <source>
        <dbReference type="ARBA" id="ARBA00023242"/>
    </source>
</evidence>
<feature type="compositionally biased region" description="Low complexity" evidence="9">
    <location>
        <begin position="963"/>
        <end position="986"/>
    </location>
</feature>
<dbReference type="SMART" id="SM00353">
    <property type="entry name" value="HLH"/>
    <property type="match status" value="1"/>
</dbReference>
<dbReference type="GO" id="GO:0032922">
    <property type="term" value="P:circadian regulation of gene expression"/>
    <property type="evidence" value="ECO:0007669"/>
    <property type="project" value="InterPro"/>
</dbReference>
<feature type="region of interest" description="Disordered" evidence="9">
    <location>
        <begin position="375"/>
        <end position="400"/>
    </location>
</feature>
<dbReference type="InterPro" id="IPR000014">
    <property type="entry name" value="PAS"/>
</dbReference>
<dbReference type="OMA" id="DFELGNQ"/>
<sequence length="1039" mass="116737">MDDESDDKDDTKRKSRNLSEKKRRDQFNSLVCDLSTLISTSGRKMDKSTVLKSTISFLRNHNEAADRSKVFEIQQDWKPTFLSNDEFTHLMLESLDGFMIVFSSLGAIFYASESITSQLGYLPQDLYRMNIYDLAYEMDHEALMNVFVNPPPVIEPRQTEISASNEISFYSHIRRGGVEKADTNSYELVKFVGYFRNDPNTSAGSRSASPSGSQSAPVLPRIFRENTSVEVDRKLVFVGTGRVQNPQLIREMSIIDPTSNEFTSKHSMEWKFLFLDHRAPPIIGYMPFEVLGTSGYDYYHVDDLDNIVACHEELRQTGEGKSCYYRFLTKGQQWIWLQTDYFVSYHQFNTKPDYVVCTHNVVSYAEVIKHTQKERQQASSKDCKAQTSTASSSKPATATTTLRDLELANENLESNLLDNSLSKLTNETTATSPAVESSPMWSATVTVAAAAASGSCQANPLKIARPASSYSNISSTGISPKAKRKCYFYNNRGNDSDSTSMSTESGTSRQSGASRHSVLTHASSQSQRQRSQLRDHSQSHNNNHHQQQQQQQQHQQQQAQQQQQQQQHLQHLQQQQQQIQQQLQQNVGPPKLVPMLPIGPAQIMAGNAFPQSPYPLASPQLVAPTFLEPQQFLAAIPMQPVIGPFPVPPVPVLSPLAVPSQGQGQQELLPGSVVMTPTQSQLQDQLQRKHDELQKLIMQQQDELRIVSEQLLLARYTYFQPVVQMGLSPGNIAPGNMTPGSMTPGAAMPNAAGGSVQQRAFNFSSTNAVQPHFNQYGFALNSEQMQNQQDQQMMMQQQQNLHSQQQHNLHQQHQNQNQMQQQQHLLEQQQLQLQQQQQNEMLSREDIEDIDAFLNLSPLQSLEPPAALNPSHNNNHSSFNNGNGNSSQNIIGHNNSNNNNNNSNSNNNNNNSSSTAPQNHNEDSLLSYMQMATSPSVNFHMGISDDSETQSEDKMRMGSSSSHLQLQQQHLLQQQQQQQQQQHQQLPESSSFYHSNPFVAHLQNQNQLPNDLEILPFQMSQEQSQNLFDASNTAPGGSQ</sequence>
<feature type="region of interest" description="Disordered" evidence="9">
    <location>
        <begin position="785"/>
        <end position="823"/>
    </location>
</feature>
<keyword evidence="6" id="KW-0804">Transcription</keyword>
<feature type="domain" description="BHLH" evidence="11">
    <location>
        <begin position="11"/>
        <end position="61"/>
    </location>
</feature>
<dbReference type="SUPFAM" id="SSF47459">
    <property type="entry name" value="HLH, helix-loop-helix DNA-binding domain"/>
    <property type="match status" value="1"/>
</dbReference>
<feature type="compositionally biased region" description="Low complexity" evidence="9">
    <location>
        <begin position="544"/>
        <end position="564"/>
    </location>
</feature>
<dbReference type="HOGENOM" id="CLU_010044_2_1_1"/>
<feature type="domain" description="PAS" evidence="10">
    <location>
        <begin position="84"/>
        <end position="147"/>
    </location>
</feature>
<evidence type="ECO:0000313" key="12">
    <source>
        <dbReference type="EMBL" id="EDW30458.1"/>
    </source>
</evidence>
<dbReference type="EMBL" id="CH479203">
    <property type="protein sequence ID" value="EDW30458.1"/>
    <property type="molecule type" value="Genomic_DNA"/>
</dbReference>
<feature type="coiled-coil region" evidence="8">
    <location>
        <begin position="679"/>
        <end position="710"/>
    </location>
</feature>
<feature type="region of interest" description="Disordered" evidence="9">
    <location>
        <begin position="937"/>
        <end position="992"/>
    </location>
</feature>
<dbReference type="Proteomes" id="UP000008744">
    <property type="component" value="Unassembled WGS sequence"/>
</dbReference>
<dbReference type="CDD" id="cd00130">
    <property type="entry name" value="PAS"/>
    <property type="match status" value="2"/>
</dbReference>
<keyword evidence="13" id="KW-1185">Reference proteome</keyword>
<evidence type="ECO:0000256" key="8">
    <source>
        <dbReference type="SAM" id="Coils"/>
    </source>
</evidence>
<evidence type="ECO:0000259" key="11">
    <source>
        <dbReference type="PROSITE" id="PS50888"/>
    </source>
</evidence>
<dbReference type="InterPro" id="IPR011598">
    <property type="entry name" value="bHLH_dom"/>
</dbReference>
<keyword evidence="5" id="KW-0010">Activator</keyword>
<dbReference type="PANTHER" id="PTHR46055:SF3">
    <property type="entry name" value="CIRCADIAN LOCOMOTER OUTPUT CYCLES PROTEIN KAPUT"/>
    <property type="match status" value="1"/>
</dbReference>
<evidence type="ECO:0000313" key="13">
    <source>
        <dbReference type="Proteomes" id="UP000008744"/>
    </source>
</evidence>
<evidence type="ECO:0000256" key="2">
    <source>
        <dbReference type="ARBA" id="ARBA00023015"/>
    </source>
</evidence>
<feature type="compositionally biased region" description="Low complexity" evidence="9">
    <location>
        <begin position="521"/>
        <end position="530"/>
    </location>
</feature>
<dbReference type="AlphaFoldDB" id="B4H2A6"/>
<feature type="compositionally biased region" description="Polar residues" evidence="9">
    <location>
        <begin position="491"/>
        <end position="514"/>
    </location>
</feature>
<dbReference type="SMART" id="SM00091">
    <property type="entry name" value="PAS"/>
    <property type="match status" value="2"/>
</dbReference>
<dbReference type="PhylomeDB" id="B4H2A6"/>
<feature type="region of interest" description="Disordered" evidence="9">
    <location>
        <begin position="861"/>
        <end position="921"/>
    </location>
</feature>
<dbReference type="GO" id="GO:0046983">
    <property type="term" value="F:protein dimerization activity"/>
    <property type="evidence" value="ECO:0007669"/>
    <property type="project" value="InterPro"/>
</dbReference>
<feature type="region of interest" description="Disordered" evidence="9">
    <location>
        <begin position="1"/>
        <end position="21"/>
    </location>
</feature>
<dbReference type="InterPro" id="IPR047230">
    <property type="entry name" value="CLOCK-like"/>
</dbReference>
<dbReference type="OrthoDB" id="411251at2759"/>
<dbReference type="InterPro" id="IPR001067">
    <property type="entry name" value="Nuc_translocat"/>
</dbReference>
<keyword evidence="4" id="KW-0238">DNA-binding</keyword>
<feature type="compositionally biased region" description="Low complexity" evidence="9">
    <location>
        <begin position="385"/>
        <end position="400"/>
    </location>
</feature>
<organism evidence="13">
    <name type="scientific">Drosophila persimilis</name>
    <name type="common">Fruit fly</name>
    <dbReference type="NCBI Taxonomy" id="7234"/>
    <lineage>
        <taxon>Eukaryota</taxon>
        <taxon>Metazoa</taxon>
        <taxon>Ecdysozoa</taxon>
        <taxon>Arthropoda</taxon>
        <taxon>Hexapoda</taxon>
        <taxon>Insecta</taxon>
        <taxon>Pterygota</taxon>
        <taxon>Neoptera</taxon>
        <taxon>Endopterygota</taxon>
        <taxon>Diptera</taxon>
        <taxon>Brachycera</taxon>
        <taxon>Muscomorpha</taxon>
        <taxon>Ephydroidea</taxon>
        <taxon>Drosophilidae</taxon>
        <taxon>Drosophila</taxon>
        <taxon>Sophophora</taxon>
    </lineage>
</organism>
<evidence type="ECO:0000256" key="5">
    <source>
        <dbReference type="ARBA" id="ARBA00023159"/>
    </source>
</evidence>
<dbReference type="SUPFAM" id="SSF55785">
    <property type="entry name" value="PYP-like sensor domain (PAS domain)"/>
    <property type="match status" value="2"/>
</dbReference>
<dbReference type="PROSITE" id="PS50888">
    <property type="entry name" value="BHLH"/>
    <property type="match status" value="1"/>
</dbReference>
<dbReference type="PANTHER" id="PTHR46055">
    <property type="entry name" value="CIRCADIAN LOCOMOTER OUTPUT CYCLES PROTEIN KAPUT"/>
    <property type="match status" value="1"/>
</dbReference>
<dbReference type="GO" id="GO:0005737">
    <property type="term" value="C:cytoplasm"/>
    <property type="evidence" value="ECO:0007669"/>
    <property type="project" value="InterPro"/>
</dbReference>
<gene>
    <name evidence="12" type="primary">Dper\GL17825</name>
    <name evidence="12" type="ORF">Dper_GL17825</name>
</gene>
<keyword evidence="3" id="KW-0090">Biological rhythms</keyword>
<dbReference type="Gene3D" id="4.10.280.10">
    <property type="entry name" value="Helix-loop-helix DNA-binding domain"/>
    <property type="match status" value="1"/>
</dbReference>
<dbReference type="InterPro" id="IPR035965">
    <property type="entry name" value="PAS-like_dom_sf"/>
</dbReference>
<feature type="compositionally biased region" description="Low complexity" evidence="9">
    <location>
        <begin position="869"/>
        <end position="914"/>
    </location>
</feature>
<keyword evidence="7" id="KW-0539">Nucleus</keyword>
<dbReference type="Gene3D" id="3.30.450.20">
    <property type="entry name" value="PAS domain"/>
    <property type="match status" value="2"/>
</dbReference>
<feature type="region of interest" description="Disordered" evidence="9">
    <location>
        <begin position="489"/>
        <end position="564"/>
    </location>
</feature>
<dbReference type="InterPro" id="IPR013767">
    <property type="entry name" value="PAS_fold"/>
</dbReference>
<dbReference type="GO" id="GO:1990513">
    <property type="term" value="C:CLOCK-BMAL transcription complex"/>
    <property type="evidence" value="ECO:0007669"/>
    <property type="project" value="TreeGrafter"/>
</dbReference>
<feature type="compositionally biased region" description="Basic and acidic residues" evidence="9">
    <location>
        <begin position="9"/>
        <end position="21"/>
    </location>
</feature>
<dbReference type="Pfam" id="PF00989">
    <property type="entry name" value="PAS"/>
    <property type="match status" value="1"/>
</dbReference>
<keyword evidence="1" id="KW-0677">Repeat</keyword>
<keyword evidence="2" id="KW-0805">Transcription regulation</keyword>
<feature type="compositionally biased region" description="Basic and acidic residues" evidence="9">
    <location>
        <begin position="375"/>
        <end position="384"/>
    </location>
</feature>
<reference evidence="12 13" key="1">
    <citation type="journal article" date="2007" name="Nature">
        <title>Evolution of genes and genomes on the Drosophila phylogeny.</title>
        <authorList>
            <consortium name="Drosophila 12 Genomes Consortium"/>
            <person name="Clark A.G."/>
            <person name="Eisen M.B."/>
            <person name="Smith D.R."/>
            <person name="Bergman C.M."/>
            <person name="Oliver B."/>
            <person name="Markow T.A."/>
            <person name="Kaufman T.C."/>
            <person name="Kellis M."/>
            <person name="Gelbart W."/>
            <person name="Iyer V.N."/>
            <person name="Pollard D.A."/>
            <person name="Sackton T.B."/>
            <person name="Larracuente A.M."/>
            <person name="Singh N.D."/>
            <person name="Abad J.P."/>
            <person name="Abt D.N."/>
            <person name="Adryan B."/>
            <person name="Aguade M."/>
            <person name="Akashi H."/>
            <person name="Anderson W.W."/>
            <person name="Aquadro C.F."/>
            <person name="Ardell D.H."/>
            <person name="Arguello R."/>
            <person name="Artieri C.G."/>
            <person name="Barbash D.A."/>
            <person name="Barker D."/>
            <person name="Barsanti P."/>
            <person name="Batterham P."/>
            <person name="Batzoglou S."/>
            <person name="Begun D."/>
            <person name="Bhutkar A."/>
            <person name="Blanco E."/>
            <person name="Bosak S.A."/>
            <person name="Bradley R.K."/>
            <person name="Brand A.D."/>
            <person name="Brent M.R."/>
            <person name="Brooks A.N."/>
            <person name="Brown R.H."/>
            <person name="Butlin R.K."/>
            <person name="Caggese C."/>
            <person name="Calvi B.R."/>
            <person name="Bernardo de Carvalho A."/>
            <person name="Caspi A."/>
            <person name="Castrezana S."/>
            <person name="Celniker S.E."/>
            <person name="Chang J.L."/>
            <person name="Chapple C."/>
            <person name="Chatterji S."/>
            <person name="Chinwalla A."/>
            <person name="Civetta A."/>
            <person name="Clifton S.W."/>
            <person name="Comeron J.M."/>
            <person name="Costello J.C."/>
            <person name="Coyne J.A."/>
            <person name="Daub J."/>
            <person name="David R.G."/>
            <person name="Delcher A.L."/>
            <person name="Delehaunty K."/>
            <person name="Do C.B."/>
            <person name="Ebling H."/>
            <person name="Edwards K."/>
            <person name="Eickbush T."/>
            <person name="Evans J.D."/>
            <person name="Filipski A."/>
            <person name="Findeiss S."/>
            <person name="Freyhult E."/>
            <person name="Fulton L."/>
            <person name="Fulton R."/>
            <person name="Garcia A.C."/>
            <person name="Gardiner A."/>
            <person name="Garfield D.A."/>
            <person name="Garvin B.E."/>
            <person name="Gibson G."/>
            <person name="Gilbert D."/>
            <person name="Gnerre S."/>
            <person name="Godfrey J."/>
            <person name="Good R."/>
            <person name="Gotea V."/>
            <person name="Gravely B."/>
            <person name="Greenberg A.J."/>
            <person name="Griffiths-Jones S."/>
            <person name="Gross S."/>
            <person name="Guigo R."/>
            <person name="Gustafson E.A."/>
            <person name="Haerty W."/>
            <person name="Hahn M.W."/>
            <person name="Halligan D.L."/>
            <person name="Halpern A.L."/>
            <person name="Halter G.M."/>
            <person name="Han M.V."/>
            <person name="Heger A."/>
            <person name="Hillier L."/>
            <person name="Hinrichs A.S."/>
            <person name="Holmes I."/>
            <person name="Hoskins R.A."/>
            <person name="Hubisz M.J."/>
            <person name="Hultmark D."/>
            <person name="Huntley M.A."/>
            <person name="Jaffe D.B."/>
            <person name="Jagadeeshan S."/>
            <person name="Jeck W.R."/>
            <person name="Johnson J."/>
            <person name="Jones C.D."/>
            <person name="Jordan W.C."/>
            <person name="Karpen G.H."/>
            <person name="Kataoka E."/>
            <person name="Keightley P.D."/>
            <person name="Kheradpour P."/>
            <person name="Kirkness E.F."/>
            <person name="Koerich L.B."/>
            <person name="Kristiansen K."/>
            <person name="Kudrna D."/>
            <person name="Kulathinal R.J."/>
            <person name="Kumar S."/>
            <person name="Kwok R."/>
            <person name="Lander E."/>
            <person name="Langley C.H."/>
            <person name="Lapoint R."/>
            <person name="Lazzaro B.P."/>
            <person name="Lee S.J."/>
            <person name="Levesque L."/>
            <person name="Li R."/>
            <person name="Lin C.F."/>
            <person name="Lin M.F."/>
            <person name="Lindblad-Toh K."/>
            <person name="Llopart A."/>
            <person name="Long M."/>
            <person name="Low L."/>
            <person name="Lozovsky E."/>
            <person name="Lu J."/>
            <person name="Luo M."/>
            <person name="Machado C.A."/>
            <person name="Makalowski W."/>
            <person name="Marzo M."/>
            <person name="Matsuda M."/>
            <person name="Matzkin L."/>
            <person name="McAllister B."/>
            <person name="McBride C.S."/>
            <person name="McKernan B."/>
            <person name="McKernan K."/>
            <person name="Mendez-Lago M."/>
            <person name="Minx P."/>
            <person name="Mollenhauer M.U."/>
            <person name="Montooth K."/>
            <person name="Mount S.M."/>
            <person name="Mu X."/>
            <person name="Myers E."/>
            <person name="Negre B."/>
            <person name="Newfeld S."/>
            <person name="Nielsen R."/>
            <person name="Noor M.A."/>
            <person name="O'Grady P."/>
            <person name="Pachter L."/>
            <person name="Papaceit M."/>
            <person name="Parisi M.J."/>
            <person name="Parisi M."/>
            <person name="Parts L."/>
            <person name="Pedersen J.S."/>
            <person name="Pesole G."/>
            <person name="Phillippy A.M."/>
            <person name="Ponting C.P."/>
            <person name="Pop M."/>
            <person name="Porcelli D."/>
            <person name="Powell J.R."/>
            <person name="Prohaska S."/>
            <person name="Pruitt K."/>
            <person name="Puig M."/>
            <person name="Quesneville H."/>
            <person name="Ram K.R."/>
            <person name="Rand D."/>
            <person name="Rasmussen M.D."/>
            <person name="Reed L.K."/>
            <person name="Reenan R."/>
            <person name="Reily A."/>
            <person name="Remington K.A."/>
            <person name="Rieger T.T."/>
            <person name="Ritchie M.G."/>
            <person name="Robin C."/>
            <person name="Rogers Y.H."/>
            <person name="Rohde C."/>
            <person name="Rozas J."/>
            <person name="Rubenfield M.J."/>
            <person name="Ruiz A."/>
            <person name="Russo S."/>
            <person name="Salzberg S.L."/>
            <person name="Sanchez-Gracia A."/>
            <person name="Saranga D.J."/>
            <person name="Sato H."/>
            <person name="Schaeffer S.W."/>
            <person name="Schatz M.C."/>
            <person name="Schlenke T."/>
            <person name="Schwartz R."/>
            <person name="Segarra C."/>
            <person name="Singh R.S."/>
            <person name="Sirot L."/>
            <person name="Sirota M."/>
            <person name="Sisneros N.B."/>
            <person name="Smith C.D."/>
            <person name="Smith T.F."/>
            <person name="Spieth J."/>
            <person name="Stage D.E."/>
            <person name="Stark A."/>
            <person name="Stephan W."/>
            <person name="Strausberg R.L."/>
            <person name="Strempel S."/>
            <person name="Sturgill D."/>
            <person name="Sutton G."/>
            <person name="Sutton G.G."/>
            <person name="Tao W."/>
            <person name="Teichmann S."/>
            <person name="Tobari Y.N."/>
            <person name="Tomimura Y."/>
            <person name="Tsolas J.M."/>
            <person name="Valente V.L."/>
            <person name="Venter E."/>
            <person name="Venter J.C."/>
            <person name="Vicario S."/>
            <person name="Vieira F.G."/>
            <person name="Vilella A.J."/>
            <person name="Villasante A."/>
            <person name="Walenz B."/>
            <person name="Wang J."/>
            <person name="Wasserman M."/>
            <person name="Watts T."/>
            <person name="Wilson D."/>
            <person name="Wilson R.K."/>
            <person name="Wing R.A."/>
            <person name="Wolfner M.F."/>
            <person name="Wong A."/>
            <person name="Wong G.K."/>
            <person name="Wu C.I."/>
            <person name="Wu G."/>
            <person name="Yamamoto D."/>
            <person name="Yang H.P."/>
            <person name="Yang S.P."/>
            <person name="Yorke J.A."/>
            <person name="Yoshida K."/>
            <person name="Zdobnov E."/>
            <person name="Zhang P."/>
            <person name="Zhang Y."/>
            <person name="Zimin A.V."/>
            <person name="Baldwin J."/>
            <person name="Abdouelleil A."/>
            <person name="Abdulkadir J."/>
            <person name="Abebe A."/>
            <person name="Abera B."/>
            <person name="Abreu J."/>
            <person name="Acer S.C."/>
            <person name="Aftuck L."/>
            <person name="Alexander A."/>
            <person name="An P."/>
            <person name="Anderson E."/>
            <person name="Anderson S."/>
            <person name="Arachi H."/>
            <person name="Azer M."/>
            <person name="Bachantsang P."/>
            <person name="Barry A."/>
            <person name="Bayul T."/>
            <person name="Berlin A."/>
            <person name="Bessette D."/>
            <person name="Bloom T."/>
            <person name="Blye J."/>
            <person name="Boguslavskiy L."/>
            <person name="Bonnet C."/>
            <person name="Boukhgalter B."/>
            <person name="Bourzgui I."/>
            <person name="Brown A."/>
            <person name="Cahill P."/>
            <person name="Channer S."/>
            <person name="Cheshatsang Y."/>
            <person name="Chuda L."/>
            <person name="Citroen M."/>
            <person name="Collymore A."/>
            <person name="Cooke P."/>
            <person name="Costello M."/>
            <person name="D'Aco K."/>
            <person name="Daza R."/>
            <person name="De Haan G."/>
            <person name="DeGray S."/>
            <person name="DeMaso C."/>
            <person name="Dhargay N."/>
            <person name="Dooley K."/>
            <person name="Dooley E."/>
            <person name="Doricent M."/>
            <person name="Dorje P."/>
            <person name="Dorjee K."/>
            <person name="Dupes A."/>
            <person name="Elong R."/>
            <person name="Falk J."/>
            <person name="Farina A."/>
            <person name="Faro S."/>
            <person name="Ferguson D."/>
            <person name="Fisher S."/>
            <person name="Foley C.D."/>
            <person name="Franke A."/>
            <person name="Friedrich D."/>
            <person name="Gadbois L."/>
            <person name="Gearin G."/>
            <person name="Gearin C.R."/>
            <person name="Giannoukos G."/>
            <person name="Goode T."/>
            <person name="Graham J."/>
            <person name="Grandbois E."/>
            <person name="Grewal S."/>
            <person name="Gyaltsen K."/>
            <person name="Hafez N."/>
            <person name="Hagos B."/>
            <person name="Hall J."/>
            <person name="Henson C."/>
            <person name="Hollinger A."/>
            <person name="Honan T."/>
            <person name="Huard M.D."/>
            <person name="Hughes L."/>
            <person name="Hurhula B."/>
            <person name="Husby M.E."/>
            <person name="Kamat A."/>
            <person name="Kanga B."/>
            <person name="Kashin S."/>
            <person name="Khazanovich D."/>
            <person name="Kisner P."/>
            <person name="Lance K."/>
            <person name="Lara M."/>
            <person name="Lee W."/>
            <person name="Lennon N."/>
            <person name="Letendre F."/>
            <person name="LeVine R."/>
            <person name="Lipovsky A."/>
            <person name="Liu X."/>
            <person name="Liu J."/>
            <person name="Liu S."/>
            <person name="Lokyitsang T."/>
            <person name="Lokyitsang Y."/>
            <person name="Lubonja R."/>
            <person name="Lui A."/>
            <person name="MacDonald P."/>
            <person name="Magnisalis V."/>
            <person name="Maru K."/>
            <person name="Matthews C."/>
            <person name="McCusker W."/>
            <person name="McDonough S."/>
            <person name="Mehta T."/>
            <person name="Meldrim J."/>
            <person name="Meneus L."/>
            <person name="Mihai O."/>
            <person name="Mihalev A."/>
            <person name="Mihova T."/>
            <person name="Mittelman R."/>
            <person name="Mlenga V."/>
            <person name="Montmayeur A."/>
            <person name="Mulrain L."/>
            <person name="Navidi A."/>
            <person name="Naylor J."/>
            <person name="Negash T."/>
            <person name="Nguyen T."/>
            <person name="Nguyen N."/>
            <person name="Nicol R."/>
            <person name="Norbu C."/>
            <person name="Norbu N."/>
            <person name="Novod N."/>
            <person name="O'Neill B."/>
            <person name="Osman S."/>
            <person name="Markiewicz E."/>
            <person name="Oyono O.L."/>
            <person name="Patti C."/>
            <person name="Phunkhang P."/>
            <person name="Pierre F."/>
            <person name="Priest M."/>
            <person name="Raghuraman S."/>
            <person name="Rege F."/>
            <person name="Reyes R."/>
            <person name="Rise C."/>
            <person name="Rogov P."/>
            <person name="Ross K."/>
            <person name="Ryan E."/>
            <person name="Settipalli S."/>
            <person name="Shea T."/>
            <person name="Sherpa N."/>
            <person name="Shi L."/>
            <person name="Shih D."/>
            <person name="Sparrow T."/>
            <person name="Spaulding J."/>
            <person name="Stalker J."/>
            <person name="Stange-Thomann N."/>
            <person name="Stavropoulos S."/>
            <person name="Stone C."/>
            <person name="Strader C."/>
            <person name="Tesfaye S."/>
            <person name="Thomson T."/>
            <person name="Thoulutsang Y."/>
            <person name="Thoulutsang D."/>
            <person name="Topham K."/>
            <person name="Topping I."/>
            <person name="Tsamla T."/>
            <person name="Vassiliev H."/>
            <person name="Vo A."/>
            <person name="Wangchuk T."/>
            <person name="Wangdi T."/>
            <person name="Weiand M."/>
            <person name="Wilkinson J."/>
            <person name="Wilson A."/>
            <person name="Yadav S."/>
            <person name="Young G."/>
            <person name="Yu Q."/>
            <person name="Zembek L."/>
            <person name="Zhong D."/>
            <person name="Zimmer A."/>
            <person name="Zwirko Z."/>
            <person name="Jaffe D.B."/>
            <person name="Alvarez P."/>
            <person name="Brockman W."/>
            <person name="Butler J."/>
            <person name="Chin C."/>
            <person name="Gnerre S."/>
            <person name="Grabherr M."/>
            <person name="Kleber M."/>
            <person name="Mauceli E."/>
            <person name="MacCallum I."/>
        </authorList>
    </citation>
    <scope>NUCLEOTIDE SEQUENCE [LARGE SCALE GENOMIC DNA]</scope>
    <source>
        <strain evidence="13">MSH-3 / Tucson 14011-0111.49</strain>
    </source>
</reference>
<dbReference type="KEGG" id="dpe:6599863"/>
<dbReference type="eggNOG" id="KOG3561">
    <property type="taxonomic scope" value="Eukaryota"/>
</dbReference>
<dbReference type="InterPro" id="IPR036638">
    <property type="entry name" value="HLH_DNA-bd_sf"/>
</dbReference>
<dbReference type="GO" id="GO:0000978">
    <property type="term" value="F:RNA polymerase II cis-regulatory region sequence-specific DNA binding"/>
    <property type="evidence" value="ECO:0007669"/>
    <property type="project" value="TreeGrafter"/>
</dbReference>
<protein>
    <submittedName>
        <fullName evidence="12">GL17825</fullName>
    </submittedName>
</protein>
<accession>B4H2A6</accession>
<dbReference type="GO" id="GO:0000981">
    <property type="term" value="F:DNA-binding transcription factor activity, RNA polymerase II-specific"/>
    <property type="evidence" value="ECO:0007669"/>
    <property type="project" value="InterPro"/>
</dbReference>
<evidence type="ECO:0000259" key="10">
    <source>
        <dbReference type="PROSITE" id="PS50112"/>
    </source>
</evidence>
<keyword evidence="8" id="KW-0175">Coiled coil</keyword>
<dbReference type="SMR" id="B4H2A6"/>
<evidence type="ECO:0000256" key="9">
    <source>
        <dbReference type="SAM" id="MobiDB-lite"/>
    </source>
</evidence>
<feature type="compositionally biased region" description="Polar residues" evidence="9">
    <location>
        <begin position="1018"/>
        <end position="1039"/>
    </location>
</feature>
<name>B4H2A6_DROPE</name>
<dbReference type="Pfam" id="PF00010">
    <property type="entry name" value="HLH"/>
    <property type="match status" value="1"/>
</dbReference>
<evidence type="ECO:0000256" key="6">
    <source>
        <dbReference type="ARBA" id="ARBA00023163"/>
    </source>
</evidence>
<evidence type="ECO:0000256" key="3">
    <source>
        <dbReference type="ARBA" id="ARBA00023108"/>
    </source>
</evidence>
<dbReference type="PRINTS" id="PR00785">
    <property type="entry name" value="NCTRNSLOCATR"/>
</dbReference>